<keyword evidence="3" id="KW-0482">Metalloprotease</keyword>
<feature type="transmembrane region" description="Helical" evidence="1">
    <location>
        <begin position="128"/>
        <end position="152"/>
    </location>
</feature>
<evidence type="ECO:0000313" key="4">
    <source>
        <dbReference type="Proteomes" id="UP000808337"/>
    </source>
</evidence>
<dbReference type="Proteomes" id="UP000808337">
    <property type="component" value="Unassembled WGS sequence"/>
</dbReference>
<dbReference type="GO" id="GO:0004175">
    <property type="term" value="F:endopeptidase activity"/>
    <property type="evidence" value="ECO:0007669"/>
    <property type="project" value="UniProtKB-ARBA"/>
</dbReference>
<keyword evidence="1" id="KW-0812">Transmembrane</keyword>
<keyword evidence="3" id="KW-0378">Hydrolase</keyword>
<reference evidence="3 4" key="1">
    <citation type="submission" date="2020-10" db="EMBL/GenBank/DDBJ databases">
        <title>Connecting structure to function with the recovery of over 1000 high-quality activated sludge metagenome-assembled genomes encoding full-length rRNA genes using long-read sequencing.</title>
        <authorList>
            <person name="Singleton C.M."/>
            <person name="Petriglieri F."/>
            <person name="Kristensen J.M."/>
            <person name="Kirkegaard R.H."/>
            <person name="Michaelsen T.Y."/>
            <person name="Andersen M.H."/>
            <person name="Karst S.M."/>
            <person name="Dueholm M.S."/>
            <person name="Nielsen P.H."/>
            <person name="Albertsen M."/>
        </authorList>
    </citation>
    <scope>NUCLEOTIDE SEQUENCE [LARGE SCALE GENOMIC DNA]</scope>
    <source>
        <strain evidence="3">Ribe_18-Q3-R11-54_MAXAC.273</strain>
    </source>
</reference>
<accession>A0A9D7XUS0</accession>
<keyword evidence="3" id="KW-0645">Protease</keyword>
<feature type="domain" description="CAAX prenyl protease 2/Lysostaphin resistance protein A-like" evidence="2">
    <location>
        <begin position="97"/>
        <end position="199"/>
    </location>
</feature>
<dbReference type="GO" id="GO:0080120">
    <property type="term" value="P:CAAX-box protein maturation"/>
    <property type="evidence" value="ECO:0007669"/>
    <property type="project" value="UniProtKB-ARBA"/>
</dbReference>
<organism evidence="3 4">
    <name type="scientific">Candidatus Opimibacter skivensis</name>
    <dbReference type="NCBI Taxonomy" id="2982028"/>
    <lineage>
        <taxon>Bacteria</taxon>
        <taxon>Pseudomonadati</taxon>
        <taxon>Bacteroidota</taxon>
        <taxon>Saprospiria</taxon>
        <taxon>Saprospirales</taxon>
        <taxon>Saprospiraceae</taxon>
        <taxon>Candidatus Opimibacter</taxon>
    </lineage>
</organism>
<feature type="transmembrane region" description="Helical" evidence="1">
    <location>
        <begin position="90"/>
        <end position="107"/>
    </location>
</feature>
<dbReference type="EMBL" id="JADKGY010000034">
    <property type="protein sequence ID" value="MBK9985228.1"/>
    <property type="molecule type" value="Genomic_DNA"/>
</dbReference>
<feature type="transmembrane region" description="Helical" evidence="1">
    <location>
        <begin position="158"/>
        <end position="178"/>
    </location>
</feature>
<evidence type="ECO:0000259" key="2">
    <source>
        <dbReference type="Pfam" id="PF02517"/>
    </source>
</evidence>
<evidence type="ECO:0000313" key="3">
    <source>
        <dbReference type="EMBL" id="MBK9985228.1"/>
    </source>
</evidence>
<dbReference type="GO" id="GO:0008237">
    <property type="term" value="F:metallopeptidase activity"/>
    <property type="evidence" value="ECO:0007669"/>
    <property type="project" value="UniProtKB-KW"/>
</dbReference>
<keyword evidence="1" id="KW-1133">Transmembrane helix</keyword>
<sequence length="209" mass="23309">MTELLTNFISTVLQIIVFALIPYIFYLFRKDKGETFFHYIGLYSSSGKSFFYVILASLIFITAGIGMIFIDANIRAVVISPPTVTGKLRQMGFNLNSIIILLLIALLKTSFSEEIFFRGFIARRLMSIFGFQTGNILQAIIFGLVHLVLFGIMTKAMLMPLIFIFIFSTTAGWVIGYIKERYAGGSIIPGWIAHGVGNALSYAIIAFVI</sequence>
<gene>
    <name evidence="3" type="ORF">IPP15_23250</name>
</gene>
<dbReference type="Pfam" id="PF02517">
    <property type="entry name" value="Rce1-like"/>
    <property type="match status" value="1"/>
</dbReference>
<dbReference type="InterPro" id="IPR003675">
    <property type="entry name" value="Rce1/LyrA-like_dom"/>
</dbReference>
<proteinExistence type="predicted"/>
<feature type="transmembrane region" description="Helical" evidence="1">
    <location>
        <begin position="190"/>
        <end position="208"/>
    </location>
</feature>
<dbReference type="AlphaFoldDB" id="A0A9D7XUS0"/>
<protein>
    <submittedName>
        <fullName evidence="3">CPBP family intramembrane metalloprotease</fullName>
    </submittedName>
</protein>
<comment type="caution">
    <text evidence="3">The sequence shown here is derived from an EMBL/GenBank/DDBJ whole genome shotgun (WGS) entry which is preliminary data.</text>
</comment>
<evidence type="ECO:0000256" key="1">
    <source>
        <dbReference type="SAM" id="Phobius"/>
    </source>
</evidence>
<name>A0A9D7XUS0_9BACT</name>
<keyword evidence="1" id="KW-0472">Membrane</keyword>
<feature type="transmembrane region" description="Helical" evidence="1">
    <location>
        <begin position="6"/>
        <end position="28"/>
    </location>
</feature>
<feature type="transmembrane region" description="Helical" evidence="1">
    <location>
        <begin position="49"/>
        <end position="70"/>
    </location>
</feature>